<dbReference type="InterPro" id="IPR036388">
    <property type="entry name" value="WH-like_DNA-bd_sf"/>
</dbReference>
<dbReference type="GO" id="GO:0045892">
    <property type="term" value="P:negative regulation of DNA-templated transcription"/>
    <property type="evidence" value="ECO:0007669"/>
    <property type="project" value="TreeGrafter"/>
</dbReference>
<dbReference type="InterPro" id="IPR050707">
    <property type="entry name" value="HTH_MetabolicPath_Reg"/>
</dbReference>
<dbReference type="RefSeq" id="WP_114127710.1">
    <property type="nucleotide sequence ID" value="NZ_QOUI01000011.1"/>
</dbReference>
<accession>A0A367YRA6</accession>
<keyword evidence="1" id="KW-0805">Transcription regulation</keyword>
<name>A0A367YRA6_9ACTN</name>
<reference evidence="6 7" key="1">
    <citation type="submission" date="2018-07" db="EMBL/GenBank/DDBJ databases">
        <title>Desertimonas flava gen. nov. sp. nov.</title>
        <authorList>
            <person name="Liu S."/>
        </authorList>
    </citation>
    <scope>NUCLEOTIDE SEQUENCE [LARGE SCALE GENOMIC DNA]</scope>
    <source>
        <strain evidence="6 7">16Sb5-5</strain>
    </source>
</reference>
<dbReference type="InterPro" id="IPR036390">
    <property type="entry name" value="WH_DNA-bd_sf"/>
</dbReference>
<evidence type="ECO:0000256" key="3">
    <source>
        <dbReference type="ARBA" id="ARBA00023163"/>
    </source>
</evidence>
<dbReference type="InterPro" id="IPR014757">
    <property type="entry name" value="Tscrpt_reg_IclR_C"/>
</dbReference>
<proteinExistence type="predicted"/>
<dbReference type="Proteomes" id="UP000252770">
    <property type="component" value="Unassembled WGS sequence"/>
</dbReference>
<dbReference type="SUPFAM" id="SSF46785">
    <property type="entry name" value="Winged helix' DNA-binding domain"/>
    <property type="match status" value="1"/>
</dbReference>
<dbReference type="SMART" id="SM00346">
    <property type="entry name" value="HTH_ICLR"/>
    <property type="match status" value="1"/>
</dbReference>
<evidence type="ECO:0000259" key="5">
    <source>
        <dbReference type="PROSITE" id="PS51078"/>
    </source>
</evidence>
<evidence type="ECO:0000256" key="1">
    <source>
        <dbReference type="ARBA" id="ARBA00023015"/>
    </source>
</evidence>
<keyword evidence="7" id="KW-1185">Reference proteome</keyword>
<feature type="domain" description="HTH iclR-type" evidence="4">
    <location>
        <begin position="5"/>
        <end position="66"/>
    </location>
</feature>
<sequence>MGSTLQTLDRGIQALEVVAGRAGGLSVAELAVELGVARAVCHRVVGTLVAHGLVARDDDGRLHLGARLPVLASGYWPAVLSRAPGLLQPLADRTRATSFLAVVEDEQAVVLVSLDPTDALLRVGYRVGSRHPLTRGASGLAVLAARPGRPDDPEPVRRTRERGYAVTRGELQPGAVGVAAPLTGAEGWAPEACVGVVALGEVDVEAVAPLVVATARQLA</sequence>
<dbReference type="PROSITE" id="PS51078">
    <property type="entry name" value="ICLR_ED"/>
    <property type="match status" value="1"/>
</dbReference>
<organism evidence="6 7">
    <name type="scientific">Desertihabitans brevis</name>
    <dbReference type="NCBI Taxonomy" id="2268447"/>
    <lineage>
        <taxon>Bacteria</taxon>
        <taxon>Bacillati</taxon>
        <taxon>Actinomycetota</taxon>
        <taxon>Actinomycetes</taxon>
        <taxon>Propionibacteriales</taxon>
        <taxon>Propionibacteriaceae</taxon>
        <taxon>Desertihabitans</taxon>
    </lineage>
</organism>
<dbReference type="GO" id="GO:0003677">
    <property type="term" value="F:DNA binding"/>
    <property type="evidence" value="ECO:0007669"/>
    <property type="project" value="UniProtKB-KW"/>
</dbReference>
<keyword evidence="2" id="KW-0238">DNA-binding</keyword>
<protein>
    <submittedName>
        <fullName evidence="6">MarR family transcriptional regulator</fullName>
    </submittedName>
</protein>
<dbReference type="PANTHER" id="PTHR30136">
    <property type="entry name" value="HELIX-TURN-HELIX TRANSCRIPTIONAL REGULATOR, ICLR FAMILY"/>
    <property type="match status" value="1"/>
</dbReference>
<dbReference type="InterPro" id="IPR005471">
    <property type="entry name" value="Tscrpt_reg_IclR_N"/>
</dbReference>
<dbReference type="Pfam" id="PF09339">
    <property type="entry name" value="HTH_IclR"/>
    <property type="match status" value="1"/>
</dbReference>
<evidence type="ECO:0000259" key="4">
    <source>
        <dbReference type="PROSITE" id="PS51077"/>
    </source>
</evidence>
<dbReference type="GO" id="GO:0003700">
    <property type="term" value="F:DNA-binding transcription factor activity"/>
    <property type="evidence" value="ECO:0007669"/>
    <property type="project" value="TreeGrafter"/>
</dbReference>
<gene>
    <name evidence="6" type="ORF">DT076_15995</name>
</gene>
<dbReference type="Gene3D" id="1.10.10.10">
    <property type="entry name" value="Winged helix-like DNA-binding domain superfamily/Winged helix DNA-binding domain"/>
    <property type="match status" value="1"/>
</dbReference>
<dbReference type="InterPro" id="IPR029016">
    <property type="entry name" value="GAF-like_dom_sf"/>
</dbReference>
<evidence type="ECO:0000313" key="7">
    <source>
        <dbReference type="Proteomes" id="UP000252770"/>
    </source>
</evidence>
<comment type="caution">
    <text evidence="6">The sequence shown here is derived from an EMBL/GenBank/DDBJ whole genome shotgun (WGS) entry which is preliminary data.</text>
</comment>
<dbReference type="PROSITE" id="PS51077">
    <property type="entry name" value="HTH_ICLR"/>
    <property type="match status" value="1"/>
</dbReference>
<evidence type="ECO:0000313" key="6">
    <source>
        <dbReference type="EMBL" id="RCK68423.1"/>
    </source>
</evidence>
<dbReference type="AlphaFoldDB" id="A0A367YRA6"/>
<dbReference type="PANTHER" id="PTHR30136:SF24">
    <property type="entry name" value="HTH-TYPE TRANSCRIPTIONAL REPRESSOR ALLR"/>
    <property type="match status" value="1"/>
</dbReference>
<feature type="domain" description="IclR-ED" evidence="5">
    <location>
        <begin position="67"/>
        <end position="219"/>
    </location>
</feature>
<dbReference type="Gene3D" id="3.30.450.40">
    <property type="match status" value="2"/>
</dbReference>
<evidence type="ECO:0000256" key="2">
    <source>
        <dbReference type="ARBA" id="ARBA00023125"/>
    </source>
</evidence>
<keyword evidence="3" id="KW-0804">Transcription</keyword>
<dbReference type="EMBL" id="QOUI01000011">
    <property type="protein sequence ID" value="RCK68423.1"/>
    <property type="molecule type" value="Genomic_DNA"/>
</dbReference>
<dbReference type="SUPFAM" id="SSF55781">
    <property type="entry name" value="GAF domain-like"/>
    <property type="match status" value="1"/>
</dbReference>